<gene>
    <name evidence="3" type="ORF">ACOF00016_LOCUS13089</name>
</gene>
<evidence type="ECO:0000256" key="1">
    <source>
        <dbReference type="SAM" id="Coils"/>
    </source>
</evidence>
<evidence type="ECO:0000313" key="3">
    <source>
        <dbReference type="EMBL" id="CAE0416020.1"/>
    </source>
</evidence>
<feature type="region of interest" description="Disordered" evidence="2">
    <location>
        <begin position="1"/>
        <end position="41"/>
    </location>
</feature>
<sequence length="595" mass="64182">MSTGPTEGTRVALPPVASAAAPAASAPVPAPAPPPEPEPEEDLLRDVLDELDKERTKRAQVEADARKMAAEVKRLQTQLAQTQQAQQSKEQDESQIISRHAFAAMEAQVAGFQQIINALTLGKPAIAAAAKQQQQQQSQTNNIKRAHHAQGRRPPATLPLHVVRLLEVLPWDPRAAEHIFGKEVIYEWQIYDASGGSAHSGGSGRWHSNIRHFPSRLKQLPLFKAEGHAGGSGDHNNGGLLNFLAGEKALAAQPSKHGVLTDVRVHHVLKIEAGYPLPADGGQWEWVGGWRIEKRIKQPPTAGATVTTTEKQTVDCDDDGWSYAASVQDLEDLPTELAWDNPGPTYERKIRRRTWSRQRVLVDYPYASERTKQYLKLLAENARLTITATKISDQLVETKTKLTETEQALMELQSTKAAEVAKFTQELQHAQEESLTKSAAMAGGGSLGSATSSQHGKRIKVFLQKNEGPVKEIGSKISQWVASSRKTSEDFNDGGGSLDDALNDAAAAGPPKTEFASSASVGSIGSAGSLTGGGGSESGSFNWRKVGRGGLIEKLAGKKLPRGRSGSLNMDEEIIIDVVHEEEQDGASNKEEAAK</sequence>
<dbReference type="EMBL" id="HBIM01016832">
    <property type="protein sequence ID" value="CAE0416020.1"/>
    <property type="molecule type" value="Transcribed_RNA"/>
</dbReference>
<accession>A0A7S3LB97</accession>
<feature type="region of interest" description="Disordered" evidence="2">
    <location>
        <begin position="487"/>
        <end position="522"/>
    </location>
</feature>
<organism evidence="3">
    <name type="scientific">Amphora coffeiformis</name>
    <dbReference type="NCBI Taxonomy" id="265554"/>
    <lineage>
        <taxon>Eukaryota</taxon>
        <taxon>Sar</taxon>
        <taxon>Stramenopiles</taxon>
        <taxon>Ochrophyta</taxon>
        <taxon>Bacillariophyta</taxon>
        <taxon>Bacillariophyceae</taxon>
        <taxon>Bacillariophycidae</taxon>
        <taxon>Thalassiophysales</taxon>
        <taxon>Catenulaceae</taxon>
        <taxon>Amphora</taxon>
    </lineage>
</organism>
<feature type="region of interest" description="Disordered" evidence="2">
    <location>
        <begin position="434"/>
        <end position="453"/>
    </location>
</feature>
<feature type="compositionally biased region" description="Low complexity" evidence="2">
    <location>
        <begin position="130"/>
        <end position="139"/>
    </location>
</feature>
<feature type="coiled-coil region" evidence="1">
    <location>
        <begin position="44"/>
        <end position="92"/>
    </location>
</feature>
<dbReference type="AlphaFoldDB" id="A0A7S3LB97"/>
<feature type="region of interest" description="Disordered" evidence="2">
    <location>
        <begin position="130"/>
        <end position="154"/>
    </location>
</feature>
<feature type="compositionally biased region" description="Low complexity" evidence="2">
    <location>
        <begin position="498"/>
        <end position="509"/>
    </location>
</feature>
<feature type="compositionally biased region" description="Low complexity" evidence="2">
    <location>
        <begin position="14"/>
        <end position="27"/>
    </location>
</feature>
<protein>
    <submittedName>
        <fullName evidence="3">Uncharacterized protein</fullName>
    </submittedName>
</protein>
<keyword evidence="1" id="KW-0175">Coiled coil</keyword>
<proteinExistence type="predicted"/>
<evidence type="ECO:0000256" key="2">
    <source>
        <dbReference type="SAM" id="MobiDB-lite"/>
    </source>
</evidence>
<name>A0A7S3LB97_9STRA</name>
<reference evidence="3" key="1">
    <citation type="submission" date="2021-01" db="EMBL/GenBank/DDBJ databases">
        <authorList>
            <person name="Corre E."/>
            <person name="Pelletier E."/>
            <person name="Niang G."/>
            <person name="Scheremetjew M."/>
            <person name="Finn R."/>
            <person name="Kale V."/>
            <person name="Holt S."/>
            <person name="Cochrane G."/>
            <person name="Meng A."/>
            <person name="Brown T."/>
            <person name="Cohen L."/>
        </authorList>
    </citation>
    <scope>NUCLEOTIDE SEQUENCE</scope>
    <source>
        <strain evidence="3">CCMP127</strain>
    </source>
</reference>